<accession>L0PF11</accession>
<name>L0PF11_PNEJI</name>
<proteinExistence type="predicted"/>
<dbReference type="VEuPathDB" id="FungiDB:PNEJI1_000714"/>
<dbReference type="AlphaFoldDB" id="L0PF11"/>
<gene>
    <name evidence="1" type="ORF">PNEJI1_000714</name>
</gene>
<sequence length="115" mass="12973">MEVNLFVPSINKSSVLLLFNIKPFELFFETDKFVLEVAFGSYVFKESELSVFEVSSIIDINFNALCKYKSIVFFACNRTDLNITGDIVGISFKQQSDSSNKSQVALRAIKVAIRV</sequence>
<dbReference type="Proteomes" id="UP000010422">
    <property type="component" value="Unassembled WGS sequence"/>
</dbReference>
<comment type="caution">
    <text evidence="1">The sequence shown here is derived from an EMBL/GenBank/DDBJ whole genome shotgun (WGS) entry which is preliminary data.</text>
</comment>
<evidence type="ECO:0000313" key="2">
    <source>
        <dbReference type="Proteomes" id="UP000010422"/>
    </source>
</evidence>
<dbReference type="InParanoid" id="L0PF11"/>
<organism evidence="2">
    <name type="scientific">Pneumocystis jirovecii</name>
    <name type="common">Human pneumocystis pneumonia agent</name>
    <dbReference type="NCBI Taxonomy" id="42068"/>
    <lineage>
        <taxon>Eukaryota</taxon>
        <taxon>Fungi</taxon>
        <taxon>Dikarya</taxon>
        <taxon>Ascomycota</taxon>
        <taxon>Taphrinomycotina</taxon>
        <taxon>Pneumocystomycetes</taxon>
        <taxon>Pneumocystaceae</taxon>
        <taxon>Pneumocystis</taxon>
    </lineage>
</organism>
<evidence type="ECO:0000313" key="1">
    <source>
        <dbReference type="EMBL" id="CCJ30938.1"/>
    </source>
</evidence>
<reference evidence="1 2" key="1">
    <citation type="journal article" date="2012" name="MBio">
        <title>De novo assembly of the Pneumocystis jirovecii genome from a single bronchoalveolar lavage fluid specimen from a patient.</title>
        <authorList>
            <person name="Cisse O.H."/>
            <person name="Pagni M."/>
            <person name="Hauser P.M."/>
        </authorList>
    </citation>
    <scope>NUCLEOTIDE SEQUENCE [LARGE SCALE GENOMIC DNA]</scope>
    <source>
        <strain evidence="1 2">SE8</strain>
    </source>
</reference>
<dbReference type="EMBL" id="CAKM01000272">
    <property type="protein sequence ID" value="CCJ30938.1"/>
    <property type="molecule type" value="Genomic_DNA"/>
</dbReference>
<protein>
    <submittedName>
        <fullName evidence="1">Uncharacterized protein</fullName>
    </submittedName>
</protein>